<dbReference type="InterPro" id="IPR051906">
    <property type="entry name" value="TolC-like"/>
</dbReference>
<dbReference type="GO" id="GO:1990281">
    <property type="term" value="C:efflux pump complex"/>
    <property type="evidence" value="ECO:0007669"/>
    <property type="project" value="TreeGrafter"/>
</dbReference>
<dbReference type="PANTHER" id="PTHR30026:SF20">
    <property type="entry name" value="OUTER MEMBRANE PROTEIN TOLC"/>
    <property type="match status" value="1"/>
</dbReference>
<dbReference type="SUPFAM" id="SSF56954">
    <property type="entry name" value="Outer membrane efflux proteins (OEP)"/>
    <property type="match status" value="1"/>
</dbReference>
<evidence type="ECO:0000256" key="8">
    <source>
        <dbReference type="SAM" id="SignalP"/>
    </source>
</evidence>
<organism evidence="9 10">
    <name type="scientific">Chryseolinea serpens</name>
    <dbReference type="NCBI Taxonomy" id="947013"/>
    <lineage>
        <taxon>Bacteria</taxon>
        <taxon>Pseudomonadati</taxon>
        <taxon>Bacteroidota</taxon>
        <taxon>Cytophagia</taxon>
        <taxon>Cytophagales</taxon>
        <taxon>Fulvivirgaceae</taxon>
        <taxon>Chryseolinea</taxon>
    </lineage>
</organism>
<dbReference type="STRING" id="947013.SAMN04488109_1219"/>
<sequence length="448" mass="51200">MYHPTQTKRKLIHWLLAPALLLSVVARAQQQPPQDSLLQNPTLDKVVEYALTHQPQVQQALADQEITDRIIQGKLADWYPQLNFNANYQRNIDLQTSIIGGNPIKFGVNNTSSLQFTGTQTIFNRDVLLARSTASKVRIQASQNTSANKIDVVVNVTKAFYDVLATSQQIRVGEEDIIRLQRSLKDATAQYNAGVADKTDYKRATILLANAKATLKTNQEMLVYKQELLKTLMGYPVKGGLEIAYDTLQMEREIELDTTQTLSYASHIDYKLMITQRELQEANVKYAWWGFIPSLNAFGAYFMNYQNNNFGELYNQRYPNSYVGATFSFPIFQGMKRVAKIQEQRWTLRKLDWSVKNLESNLSTEYTRSLAAYKSNLATYLALKENVDLAREVYDVIQLQYKSGIRAYLDVTVAETDLRTARINYFNALYQVLASKIDVQRALGQINY</sequence>
<evidence type="ECO:0000256" key="3">
    <source>
        <dbReference type="ARBA" id="ARBA00022448"/>
    </source>
</evidence>
<keyword evidence="8" id="KW-0732">Signal</keyword>
<feature type="chain" id="PRO_5013087339" evidence="8">
    <location>
        <begin position="29"/>
        <end position="448"/>
    </location>
</feature>
<keyword evidence="7" id="KW-0998">Cell outer membrane</keyword>
<evidence type="ECO:0000313" key="9">
    <source>
        <dbReference type="EMBL" id="SHG64585.1"/>
    </source>
</evidence>
<comment type="subcellular location">
    <subcellularLocation>
        <location evidence="1">Cell outer membrane</location>
    </subcellularLocation>
</comment>
<evidence type="ECO:0000256" key="1">
    <source>
        <dbReference type="ARBA" id="ARBA00004442"/>
    </source>
</evidence>
<dbReference type="RefSeq" id="WP_073131962.1">
    <property type="nucleotide sequence ID" value="NZ_FQWQ01000001.1"/>
</dbReference>
<name>A0A1M5LHV5_9BACT</name>
<dbReference type="EMBL" id="FQWQ01000001">
    <property type="protein sequence ID" value="SHG64585.1"/>
    <property type="molecule type" value="Genomic_DNA"/>
</dbReference>
<keyword evidence="10" id="KW-1185">Reference proteome</keyword>
<keyword evidence="4" id="KW-1134">Transmembrane beta strand</keyword>
<evidence type="ECO:0000256" key="5">
    <source>
        <dbReference type="ARBA" id="ARBA00022692"/>
    </source>
</evidence>
<dbReference type="PANTHER" id="PTHR30026">
    <property type="entry name" value="OUTER MEMBRANE PROTEIN TOLC"/>
    <property type="match status" value="1"/>
</dbReference>
<dbReference type="Proteomes" id="UP000184212">
    <property type="component" value="Unassembled WGS sequence"/>
</dbReference>
<dbReference type="GO" id="GO:0009279">
    <property type="term" value="C:cell outer membrane"/>
    <property type="evidence" value="ECO:0007669"/>
    <property type="project" value="UniProtKB-SubCell"/>
</dbReference>
<dbReference type="InterPro" id="IPR003423">
    <property type="entry name" value="OMP_efflux"/>
</dbReference>
<evidence type="ECO:0000256" key="7">
    <source>
        <dbReference type="ARBA" id="ARBA00023237"/>
    </source>
</evidence>
<dbReference type="OrthoDB" id="367883at2"/>
<comment type="similarity">
    <text evidence="2">Belongs to the outer membrane factor (OMF) (TC 1.B.17) family.</text>
</comment>
<reference evidence="9 10" key="1">
    <citation type="submission" date="2016-11" db="EMBL/GenBank/DDBJ databases">
        <authorList>
            <person name="Jaros S."/>
            <person name="Januszkiewicz K."/>
            <person name="Wedrychowicz H."/>
        </authorList>
    </citation>
    <scope>NUCLEOTIDE SEQUENCE [LARGE SCALE GENOMIC DNA]</scope>
    <source>
        <strain evidence="9 10">DSM 24574</strain>
    </source>
</reference>
<evidence type="ECO:0000313" key="10">
    <source>
        <dbReference type="Proteomes" id="UP000184212"/>
    </source>
</evidence>
<feature type="signal peptide" evidence="8">
    <location>
        <begin position="1"/>
        <end position="28"/>
    </location>
</feature>
<dbReference type="AlphaFoldDB" id="A0A1M5LHV5"/>
<protein>
    <submittedName>
        <fullName evidence="9">Outer membrane protein TolC</fullName>
    </submittedName>
</protein>
<evidence type="ECO:0000256" key="6">
    <source>
        <dbReference type="ARBA" id="ARBA00023136"/>
    </source>
</evidence>
<evidence type="ECO:0000256" key="4">
    <source>
        <dbReference type="ARBA" id="ARBA00022452"/>
    </source>
</evidence>
<evidence type="ECO:0000256" key="2">
    <source>
        <dbReference type="ARBA" id="ARBA00007613"/>
    </source>
</evidence>
<dbReference type="GO" id="GO:0015288">
    <property type="term" value="F:porin activity"/>
    <property type="evidence" value="ECO:0007669"/>
    <property type="project" value="TreeGrafter"/>
</dbReference>
<accession>A0A1M5LHV5</accession>
<dbReference type="Pfam" id="PF02321">
    <property type="entry name" value="OEP"/>
    <property type="match status" value="2"/>
</dbReference>
<dbReference type="GO" id="GO:0015562">
    <property type="term" value="F:efflux transmembrane transporter activity"/>
    <property type="evidence" value="ECO:0007669"/>
    <property type="project" value="InterPro"/>
</dbReference>
<dbReference type="Gene3D" id="1.20.1600.10">
    <property type="entry name" value="Outer membrane efflux proteins (OEP)"/>
    <property type="match status" value="1"/>
</dbReference>
<keyword evidence="5" id="KW-0812">Transmembrane</keyword>
<proteinExistence type="inferred from homology"/>
<keyword evidence="6" id="KW-0472">Membrane</keyword>
<keyword evidence="3" id="KW-0813">Transport</keyword>
<gene>
    <name evidence="9" type="ORF">SAMN04488109_1219</name>
</gene>